<evidence type="ECO:0000313" key="13">
    <source>
        <dbReference type="EMBL" id="MEQ2168116.1"/>
    </source>
</evidence>
<evidence type="ECO:0000313" key="14">
    <source>
        <dbReference type="Proteomes" id="UP001476798"/>
    </source>
</evidence>
<feature type="region of interest" description="Disordered" evidence="10">
    <location>
        <begin position="103"/>
        <end position="124"/>
    </location>
</feature>
<keyword evidence="6" id="KW-0130">Cell adhesion</keyword>
<evidence type="ECO:0000256" key="4">
    <source>
        <dbReference type="ARBA" id="ARBA00022737"/>
    </source>
</evidence>
<dbReference type="Proteomes" id="UP001476798">
    <property type="component" value="Unassembled WGS sequence"/>
</dbReference>
<sequence>MVLPPSEPRITISGSKQLIRPASDLRSPLGVSVLHHTAPMEHVNHMAAQSQYMRPVHHPLMIHTLNSHMSAPPAATIVIVVCIAALVIIVVIGIYRIHATHQEGSRDDEDEIKDPESDWESSGLNITVNPMEVTGTISVLQ</sequence>
<keyword evidence="5" id="KW-0106">Calcium</keyword>
<feature type="compositionally biased region" description="Acidic residues" evidence="10">
    <location>
        <begin position="106"/>
        <end position="119"/>
    </location>
</feature>
<keyword evidence="7 11" id="KW-1133">Transmembrane helix</keyword>
<keyword evidence="9" id="KW-0325">Glycoprotein</keyword>
<evidence type="ECO:0000256" key="3">
    <source>
        <dbReference type="ARBA" id="ARBA00022729"/>
    </source>
</evidence>
<dbReference type="PANTHER" id="PTHR14139:SF6">
    <property type="entry name" value="CALSYNTENIN-2 ISOFORM X1-RELATED"/>
    <property type="match status" value="1"/>
</dbReference>
<reference evidence="13 14" key="1">
    <citation type="submission" date="2021-06" db="EMBL/GenBank/DDBJ databases">
        <authorList>
            <person name="Palmer J.M."/>
        </authorList>
    </citation>
    <scope>NUCLEOTIDE SEQUENCE [LARGE SCALE GENOMIC DNA]</scope>
    <source>
        <strain evidence="13 14">GA_2019</strain>
        <tissue evidence="13">Muscle</tissue>
    </source>
</reference>
<comment type="caution">
    <text evidence="13">The sequence shown here is derived from an EMBL/GenBank/DDBJ whole genome shotgun (WGS) entry which is preliminary data.</text>
</comment>
<evidence type="ECO:0000256" key="8">
    <source>
        <dbReference type="ARBA" id="ARBA00023136"/>
    </source>
</evidence>
<keyword evidence="14" id="KW-1185">Reference proteome</keyword>
<feature type="transmembrane region" description="Helical" evidence="11">
    <location>
        <begin position="74"/>
        <end position="97"/>
    </location>
</feature>
<organism evidence="13 14">
    <name type="scientific">Goodea atripinnis</name>
    <dbReference type="NCBI Taxonomy" id="208336"/>
    <lineage>
        <taxon>Eukaryota</taxon>
        <taxon>Metazoa</taxon>
        <taxon>Chordata</taxon>
        <taxon>Craniata</taxon>
        <taxon>Vertebrata</taxon>
        <taxon>Euteleostomi</taxon>
        <taxon>Actinopterygii</taxon>
        <taxon>Neopterygii</taxon>
        <taxon>Teleostei</taxon>
        <taxon>Neoteleostei</taxon>
        <taxon>Acanthomorphata</taxon>
        <taxon>Ovalentaria</taxon>
        <taxon>Atherinomorphae</taxon>
        <taxon>Cyprinodontiformes</taxon>
        <taxon>Goodeidae</taxon>
        <taxon>Goodea</taxon>
    </lineage>
</organism>
<evidence type="ECO:0000256" key="5">
    <source>
        <dbReference type="ARBA" id="ARBA00022837"/>
    </source>
</evidence>
<evidence type="ECO:0000256" key="2">
    <source>
        <dbReference type="ARBA" id="ARBA00022692"/>
    </source>
</evidence>
<comment type="subcellular location">
    <subcellularLocation>
        <location evidence="1">Membrane</location>
        <topology evidence="1">Single-pass type I membrane protein</topology>
    </subcellularLocation>
</comment>
<keyword evidence="8 11" id="KW-0472">Membrane</keyword>
<name>A0ABV0NAP5_9TELE</name>
<accession>A0ABV0NAP5</accession>
<proteinExistence type="predicted"/>
<evidence type="ECO:0000256" key="7">
    <source>
        <dbReference type="ARBA" id="ARBA00022989"/>
    </source>
</evidence>
<keyword evidence="2 11" id="KW-0812">Transmembrane</keyword>
<evidence type="ECO:0000259" key="12">
    <source>
        <dbReference type="Pfam" id="PF19699"/>
    </source>
</evidence>
<feature type="domain" description="Calsyntenin C-terminal" evidence="12">
    <location>
        <begin position="30"/>
        <end position="133"/>
    </location>
</feature>
<dbReference type="EMBL" id="JAHRIO010030659">
    <property type="protein sequence ID" value="MEQ2168116.1"/>
    <property type="molecule type" value="Genomic_DNA"/>
</dbReference>
<dbReference type="InterPro" id="IPR045588">
    <property type="entry name" value="CLSTN_C"/>
</dbReference>
<evidence type="ECO:0000256" key="10">
    <source>
        <dbReference type="SAM" id="MobiDB-lite"/>
    </source>
</evidence>
<protein>
    <recommendedName>
        <fullName evidence="12">Calsyntenin C-terminal domain-containing protein</fullName>
    </recommendedName>
</protein>
<gene>
    <name evidence="13" type="ORF">GOODEAATRI_011130</name>
</gene>
<evidence type="ECO:0000256" key="1">
    <source>
        <dbReference type="ARBA" id="ARBA00004479"/>
    </source>
</evidence>
<dbReference type="Pfam" id="PF19699">
    <property type="entry name" value="CLSTN_C"/>
    <property type="match status" value="1"/>
</dbReference>
<keyword evidence="4" id="KW-0677">Repeat</keyword>
<keyword evidence="3" id="KW-0732">Signal</keyword>
<dbReference type="PANTHER" id="PTHR14139">
    <property type="entry name" value="CALSYNTENIN"/>
    <property type="match status" value="1"/>
</dbReference>
<evidence type="ECO:0000256" key="6">
    <source>
        <dbReference type="ARBA" id="ARBA00022889"/>
    </source>
</evidence>
<evidence type="ECO:0000256" key="9">
    <source>
        <dbReference type="ARBA" id="ARBA00023180"/>
    </source>
</evidence>
<evidence type="ECO:0000256" key="11">
    <source>
        <dbReference type="SAM" id="Phobius"/>
    </source>
</evidence>